<reference evidence="11 13" key="2">
    <citation type="submission" date="2018-06" db="EMBL/GenBank/DDBJ databases">
        <authorList>
            <consortium name="Pathogen Informatics"/>
            <person name="Doyle S."/>
        </authorList>
    </citation>
    <scope>NUCLEOTIDE SEQUENCE [LARGE SCALE GENOMIC DNA]</scope>
    <source>
        <strain evidence="11 13">NCTC12437</strain>
    </source>
</reference>
<evidence type="ECO:0000313" key="11">
    <source>
        <dbReference type="EMBL" id="STX32994.1"/>
    </source>
</evidence>
<dbReference type="EMBL" id="LNXT01000052">
    <property type="protein sequence ID" value="KTC66869.1"/>
    <property type="molecule type" value="Genomic_DNA"/>
</dbReference>
<accession>A0A378ILJ6</accession>
<keyword evidence="3" id="KW-0597">Phosphoprotein</keyword>
<dbReference type="InterPro" id="IPR036736">
    <property type="entry name" value="ACP-like_sf"/>
</dbReference>
<dbReference type="PANTHER" id="PTHR20863">
    <property type="entry name" value="ACYL CARRIER PROTEIN"/>
    <property type="match status" value="1"/>
</dbReference>
<evidence type="ECO:0000256" key="4">
    <source>
        <dbReference type="ARBA" id="ARBA00022832"/>
    </source>
</evidence>
<dbReference type="GO" id="GO:0000036">
    <property type="term" value="F:acyl carrier activity"/>
    <property type="evidence" value="ECO:0007669"/>
    <property type="project" value="TreeGrafter"/>
</dbReference>
<evidence type="ECO:0000313" key="10">
    <source>
        <dbReference type="EMBL" id="KTC66869.1"/>
    </source>
</evidence>
<dbReference type="GO" id="GO:0036104">
    <property type="term" value="P:Kdo2-lipid A biosynthetic process"/>
    <property type="evidence" value="ECO:0007669"/>
    <property type="project" value="UniProtKB-UniPathway"/>
</dbReference>
<evidence type="ECO:0000313" key="12">
    <source>
        <dbReference type="Proteomes" id="UP000054735"/>
    </source>
</evidence>
<sequence>MNVESVYPKVREIIADVLVIDEEDVALDSRLIADLGAESIDFLDLVFQLEKEFGIKIPRGQLEKNARGDLPEEEFEKGGVLTAQGMQALKNYLSEVPAQHFKANMKVNEIPMLFTVETFCKLVVSAVQEQKTSESVA</sequence>
<dbReference type="STRING" id="28083.Lbir_3171"/>
<dbReference type="PANTHER" id="PTHR20863:SF76">
    <property type="entry name" value="CARRIER DOMAIN-CONTAINING PROTEIN"/>
    <property type="match status" value="1"/>
</dbReference>
<dbReference type="Proteomes" id="UP000054735">
    <property type="component" value="Unassembled WGS sequence"/>
</dbReference>
<dbReference type="GO" id="GO:0009245">
    <property type="term" value="P:lipid A biosynthetic process"/>
    <property type="evidence" value="ECO:0007669"/>
    <property type="project" value="TreeGrafter"/>
</dbReference>
<dbReference type="AlphaFoldDB" id="A0A378ILJ6"/>
<evidence type="ECO:0000313" key="13">
    <source>
        <dbReference type="Proteomes" id="UP000255066"/>
    </source>
</evidence>
<keyword evidence="4" id="KW-0276">Fatty acid metabolism</keyword>
<dbReference type="PROSITE" id="PS00012">
    <property type="entry name" value="PHOSPHOPANTETHEINE"/>
    <property type="match status" value="1"/>
</dbReference>
<dbReference type="InterPro" id="IPR006162">
    <property type="entry name" value="Ppantetheine_attach_site"/>
</dbReference>
<organism evidence="11 13">
    <name type="scientific">Legionella birminghamensis</name>
    <dbReference type="NCBI Taxonomy" id="28083"/>
    <lineage>
        <taxon>Bacteria</taxon>
        <taxon>Pseudomonadati</taxon>
        <taxon>Pseudomonadota</taxon>
        <taxon>Gammaproteobacteria</taxon>
        <taxon>Legionellales</taxon>
        <taxon>Legionellaceae</taxon>
        <taxon>Legionella</taxon>
    </lineage>
</organism>
<comment type="pathway">
    <text evidence="7">Glycolipid biosynthesis; KDO(2)-lipid A biosynthesis.</text>
</comment>
<dbReference type="SUPFAM" id="SSF47336">
    <property type="entry name" value="ACP-like"/>
    <property type="match status" value="1"/>
</dbReference>
<dbReference type="Proteomes" id="UP000255066">
    <property type="component" value="Unassembled WGS sequence"/>
</dbReference>
<keyword evidence="6" id="KW-0275">Fatty acid biosynthesis</keyword>
<name>A0A378ILJ6_9GAMM</name>
<dbReference type="InterPro" id="IPR003231">
    <property type="entry name" value="ACP"/>
</dbReference>
<keyword evidence="5" id="KW-0443">Lipid metabolism</keyword>
<protein>
    <recommendedName>
        <fullName evidence="8">Acyl carrier protein AcpXL</fullName>
    </recommendedName>
</protein>
<keyword evidence="1" id="KW-0596">Phosphopantetheine</keyword>
<dbReference type="GO" id="GO:0005829">
    <property type="term" value="C:cytosol"/>
    <property type="evidence" value="ECO:0007669"/>
    <property type="project" value="TreeGrafter"/>
</dbReference>
<dbReference type="InterPro" id="IPR009081">
    <property type="entry name" value="PP-bd_ACP"/>
</dbReference>
<evidence type="ECO:0000259" key="9">
    <source>
        <dbReference type="PROSITE" id="PS50075"/>
    </source>
</evidence>
<keyword evidence="2" id="KW-0444">Lipid biosynthesis</keyword>
<gene>
    <name evidence="11" type="primary">acpXL</name>
    <name evidence="10" type="synonym">acpP_2</name>
    <name evidence="10" type="ORF">Lbir_3171</name>
    <name evidence="11" type="ORF">NCTC12437_02803</name>
</gene>
<dbReference type="PROSITE" id="PS50075">
    <property type="entry name" value="CARRIER"/>
    <property type="match status" value="1"/>
</dbReference>
<dbReference type="Pfam" id="PF00550">
    <property type="entry name" value="PP-binding"/>
    <property type="match status" value="1"/>
</dbReference>
<dbReference type="EMBL" id="UGNW01000001">
    <property type="protein sequence ID" value="STX32994.1"/>
    <property type="molecule type" value="Genomic_DNA"/>
</dbReference>
<feature type="domain" description="Carrier" evidence="9">
    <location>
        <begin position="4"/>
        <end position="79"/>
    </location>
</feature>
<keyword evidence="12" id="KW-1185">Reference proteome</keyword>
<evidence type="ECO:0000256" key="2">
    <source>
        <dbReference type="ARBA" id="ARBA00022516"/>
    </source>
</evidence>
<dbReference type="GO" id="GO:0000035">
    <property type="term" value="F:acyl binding"/>
    <property type="evidence" value="ECO:0007669"/>
    <property type="project" value="TreeGrafter"/>
</dbReference>
<evidence type="ECO:0000256" key="1">
    <source>
        <dbReference type="ARBA" id="ARBA00022450"/>
    </source>
</evidence>
<proteinExistence type="predicted"/>
<reference evidence="10 12" key="1">
    <citation type="submission" date="2015-11" db="EMBL/GenBank/DDBJ databases">
        <title>Genomic analysis of 38 Legionella species identifies large and diverse effector repertoires.</title>
        <authorList>
            <person name="Burstein D."/>
            <person name="Amaro F."/>
            <person name="Zusman T."/>
            <person name="Lifshitz Z."/>
            <person name="Cohen O."/>
            <person name="Gilbert J.A."/>
            <person name="Pupko T."/>
            <person name="Shuman H.A."/>
            <person name="Segal G."/>
        </authorList>
    </citation>
    <scope>NUCLEOTIDE SEQUENCE [LARGE SCALE GENOMIC DNA]</scope>
    <source>
        <strain evidence="10 12">CDC#1407-AL-14</strain>
    </source>
</reference>
<evidence type="ECO:0000256" key="8">
    <source>
        <dbReference type="ARBA" id="ARBA00024402"/>
    </source>
</evidence>
<dbReference type="UniPathway" id="UPA00360"/>
<dbReference type="OrthoDB" id="9809025at2"/>
<dbReference type="Gene3D" id="1.10.1200.10">
    <property type="entry name" value="ACP-like"/>
    <property type="match status" value="1"/>
</dbReference>
<evidence type="ECO:0000256" key="3">
    <source>
        <dbReference type="ARBA" id="ARBA00022553"/>
    </source>
</evidence>
<evidence type="ECO:0000256" key="6">
    <source>
        <dbReference type="ARBA" id="ARBA00023160"/>
    </source>
</evidence>
<evidence type="ECO:0000256" key="7">
    <source>
        <dbReference type="ARBA" id="ARBA00024328"/>
    </source>
</evidence>
<dbReference type="GO" id="GO:0016020">
    <property type="term" value="C:membrane"/>
    <property type="evidence" value="ECO:0007669"/>
    <property type="project" value="GOC"/>
</dbReference>
<evidence type="ECO:0000256" key="5">
    <source>
        <dbReference type="ARBA" id="ARBA00023098"/>
    </source>
</evidence>
<dbReference type="RefSeq" id="WP_058525151.1">
    <property type="nucleotide sequence ID" value="NZ_CAAAHV010000014.1"/>
</dbReference>